<evidence type="ECO:0000313" key="4">
    <source>
        <dbReference type="EMBL" id="PVD32714.1"/>
    </source>
</evidence>
<dbReference type="GO" id="GO:0005730">
    <property type="term" value="C:nucleolus"/>
    <property type="evidence" value="ECO:0007669"/>
    <property type="project" value="InterPro"/>
</dbReference>
<dbReference type="OrthoDB" id="342531at2759"/>
<protein>
    <recommendedName>
        <fullName evidence="6">Myb-binding protein 1A-like protein</fullName>
    </recommendedName>
</protein>
<accession>A0A2T7PH17</accession>
<evidence type="ECO:0000256" key="2">
    <source>
        <dbReference type="ARBA" id="ARBA00023242"/>
    </source>
</evidence>
<dbReference type="InterPro" id="IPR001806">
    <property type="entry name" value="Small_GTPase"/>
</dbReference>
<comment type="subcellular location">
    <subcellularLocation>
        <location evidence="1">Nucleus</location>
    </subcellularLocation>
</comment>
<dbReference type="PANTHER" id="PTHR13213:SF2">
    <property type="entry name" value="MYB-BINDING PROTEIN 1A"/>
    <property type="match status" value="1"/>
</dbReference>
<dbReference type="Gene3D" id="3.40.50.300">
    <property type="entry name" value="P-loop containing nucleotide triphosphate hydrolases"/>
    <property type="match status" value="1"/>
</dbReference>
<organism evidence="4 5">
    <name type="scientific">Pomacea canaliculata</name>
    <name type="common">Golden apple snail</name>
    <dbReference type="NCBI Taxonomy" id="400727"/>
    <lineage>
        <taxon>Eukaryota</taxon>
        <taxon>Metazoa</taxon>
        <taxon>Spiralia</taxon>
        <taxon>Lophotrochozoa</taxon>
        <taxon>Mollusca</taxon>
        <taxon>Gastropoda</taxon>
        <taxon>Caenogastropoda</taxon>
        <taxon>Architaenioglossa</taxon>
        <taxon>Ampullarioidea</taxon>
        <taxon>Ampullariidae</taxon>
        <taxon>Pomacea</taxon>
    </lineage>
</organism>
<keyword evidence="5" id="KW-1185">Reference proteome</keyword>
<feature type="region of interest" description="Disordered" evidence="3">
    <location>
        <begin position="697"/>
        <end position="759"/>
    </location>
</feature>
<dbReference type="GO" id="GO:0003714">
    <property type="term" value="F:transcription corepressor activity"/>
    <property type="evidence" value="ECO:0007669"/>
    <property type="project" value="TreeGrafter"/>
</dbReference>
<comment type="caution">
    <text evidence="4">The sequence shown here is derived from an EMBL/GenBank/DDBJ whole genome shotgun (WGS) entry which is preliminary data.</text>
</comment>
<evidence type="ECO:0000256" key="1">
    <source>
        <dbReference type="ARBA" id="ARBA00004123"/>
    </source>
</evidence>
<dbReference type="AlphaFoldDB" id="A0A2T7PH17"/>
<dbReference type="Pfam" id="PF00071">
    <property type="entry name" value="Ras"/>
    <property type="match status" value="1"/>
</dbReference>
<dbReference type="Pfam" id="PF04931">
    <property type="entry name" value="DNA_pol_phi"/>
    <property type="match status" value="1"/>
</dbReference>
<dbReference type="STRING" id="400727.A0A2T7PH17"/>
<dbReference type="GO" id="GO:0003924">
    <property type="term" value="F:GTPase activity"/>
    <property type="evidence" value="ECO:0007669"/>
    <property type="project" value="InterPro"/>
</dbReference>
<dbReference type="Proteomes" id="UP000245119">
    <property type="component" value="Linkage Group LG4"/>
</dbReference>
<evidence type="ECO:0008006" key="6">
    <source>
        <dbReference type="Google" id="ProtNLM"/>
    </source>
</evidence>
<evidence type="ECO:0000313" key="5">
    <source>
        <dbReference type="Proteomes" id="UP000245119"/>
    </source>
</evidence>
<evidence type="ECO:0000256" key="3">
    <source>
        <dbReference type="SAM" id="MobiDB-lite"/>
    </source>
</evidence>
<name>A0A2T7PH17_POMCA</name>
<dbReference type="GO" id="GO:0043565">
    <property type="term" value="F:sequence-specific DNA binding"/>
    <property type="evidence" value="ECO:0007669"/>
    <property type="project" value="TreeGrafter"/>
</dbReference>
<reference evidence="4 5" key="1">
    <citation type="submission" date="2018-04" db="EMBL/GenBank/DDBJ databases">
        <title>The genome of golden apple snail Pomacea canaliculata provides insight into stress tolerance and invasive adaptation.</title>
        <authorList>
            <person name="Liu C."/>
            <person name="Liu B."/>
            <person name="Ren Y."/>
            <person name="Zhang Y."/>
            <person name="Wang H."/>
            <person name="Li S."/>
            <person name="Jiang F."/>
            <person name="Yin L."/>
            <person name="Zhang G."/>
            <person name="Qian W."/>
            <person name="Fan W."/>
        </authorList>
    </citation>
    <scope>NUCLEOTIDE SEQUENCE [LARGE SCALE GENOMIC DNA]</scope>
    <source>
        <strain evidence="4">SZHN2017</strain>
        <tissue evidence="4">Muscle</tissue>
    </source>
</reference>
<sequence length="1258" mass="142044">MEVKTHEGANDSSKKKHKINKTVLDLFWTLAEGEDLQRVQSAEKLLNCLLLEKNKTDRKNVLSYCLQRLVRGLASNRKFARVGYAVGLTKNRTFSTAGAGSSRGKCGNVINLITEYLKVSQHDGKAEAGSKYLGQVFAYGSLIRSEKLKRKEDISAVTSELCSLSAKRSYIRPLCTQCLLDLAANIDSDAFSNGMWCHLKGELSKGWEDCTVDRLLLLLAFRKREQSPLDKTFLKQNWTSLKIVGKKTFTHILHVLMKSVEQPQLVPQLLEGLVAELIRKKGDLELFWKNVGNPLVVSTLPRKHMGLGLFSQLLTYTDNLEQVSKMLFPDVARVICRTADHKDSQLEVCNKVKAQIVEKCRLQGESTGVLHIVKNFIQTAYKLNSTEFLQSATFSEIINELQKDEVLVFARVCMDAVLKKDSWNIGTGESKLNDKWSRTLASFLRQVAGMLVSCQSDFTCHILQFLLLHSFFSITKESADILHCQEVGVELSQAERAHCQTMFYRILSQLLSMRPEKVSKQQHVMNFIKLVTNLARYAQVLLESSENVKPVKAIGQEVHEQWHKIMEVVKEMDQKKTKKSSVEVLSSSHVFVLLILHLAFDLFTAPASAIELLQDIYVCREKALSKRTQKKMEDEGEPDWVEVMTEVLLSLLSRASQFARKTTVAVFWAFSSQLTPSALLLITEVLKNKKSKENGEEDLFEFEEMETEDEAAKTVNNTDKEKSDSDVESNEDISADESADDDDSDDDIEEGGVDEELRKSVKAALGPAAVNSDDDVEEEEDLSDSEMFQLDEQLAAAFKALDLVEVVIKGEQCGSLGLELLEPLLQLVVLKVKPKGEGQQSGELQLCKRATELFHLLCKQRNLVDHIHTREEMLEVTQTLLQMAHTVNTPQLATEVANGCLFIMRLMTQPAATETSPIKTRGSCKTSELDNNTKHTSDEGQLAFLDIIKGALNEDFVIRRNPKINTAFYSSMIQKYPVVFWPLSEVLMKSLHNPDTKVHTKTQACAFLGSLLRLNKRETLSQSQWEAFVNAASPLFREVALLQQKENLKLGLMQEFLMALYHAAVMANEIEKQILLPADVMDHLTTLKSAFNKDTRCAHNKLTHLLYQAEHRILEFEAAGLNLRGRSSVDVELWDCSGDKKFEACWPAIARDAMGVIFVYNPDQHNHDDDLDAWYRFLVEQQNIKVQNCMVMAHHRPQANNAVNSDLSANFSKMQTTISNIEEDPDAVRSTFNTFLEHIVIAMSNSREQEELNIMNSR</sequence>
<dbReference type="InterPro" id="IPR027417">
    <property type="entry name" value="P-loop_NTPase"/>
</dbReference>
<dbReference type="InterPro" id="IPR007015">
    <property type="entry name" value="DNA_pol_V/MYBBP1A"/>
</dbReference>
<dbReference type="GO" id="GO:0005525">
    <property type="term" value="F:GTP binding"/>
    <property type="evidence" value="ECO:0007669"/>
    <property type="project" value="InterPro"/>
</dbReference>
<dbReference type="EMBL" id="PZQS01000004">
    <property type="protein sequence ID" value="PVD32714.1"/>
    <property type="molecule type" value="Genomic_DNA"/>
</dbReference>
<gene>
    <name evidence="4" type="ORF">C0Q70_08159</name>
</gene>
<dbReference type="PANTHER" id="PTHR13213">
    <property type="entry name" value="MYB-BINDING PROTEIN 1A FAMILY MEMBER"/>
    <property type="match status" value="1"/>
</dbReference>
<feature type="compositionally biased region" description="Acidic residues" evidence="3">
    <location>
        <begin position="697"/>
        <end position="709"/>
    </location>
</feature>
<feature type="compositionally biased region" description="Acidic residues" evidence="3">
    <location>
        <begin position="726"/>
        <end position="754"/>
    </location>
</feature>
<proteinExistence type="predicted"/>
<dbReference type="GO" id="GO:0003723">
    <property type="term" value="F:RNA binding"/>
    <property type="evidence" value="ECO:0007669"/>
    <property type="project" value="TreeGrafter"/>
</dbReference>
<keyword evidence="2" id="KW-0539">Nucleus</keyword>
<dbReference type="SUPFAM" id="SSF52540">
    <property type="entry name" value="P-loop containing nucleoside triphosphate hydrolases"/>
    <property type="match status" value="1"/>
</dbReference>